<evidence type="ECO:0000256" key="1">
    <source>
        <dbReference type="ARBA" id="ARBA00004651"/>
    </source>
</evidence>
<dbReference type="PROSITE" id="PS00237">
    <property type="entry name" value="G_PROTEIN_RECEP_F1_1"/>
    <property type="match status" value="1"/>
</dbReference>
<dbReference type="InterPro" id="IPR000725">
    <property type="entry name" value="Olfact_rcpt"/>
</dbReference>
<feature type="transmembrane region" description="Helical" evidence="12">
    <location>
        <begin position="273"/>
        <end position="292"/>
    </location>
</feature>
<keyword evidence="15" id="KW-1185">Reference proteome</keyword>
<dbReference type="SUPFAM" id="SSF81321">
    <property type="entry name" value="Family A G protein-coupled receptor-like"/>
    <property type="match status" value="1"/>
</dbReference>
<evidence type="ECO:0000256" key="3">
    <source>
        <dbReference type="ARBA" id="ARBA00022475"/>
    </source>
</evidence>
<evidence type="ECO:0000256" key="12">
    <source>
        <dbReference type="RuleBase" id="RU363047"/>
    </source>
</evidence>
<dbReference type="FunFam" id="1.20.1070.10:FF:000003">
    <property type="entry name" value="Olfactory receptor"/>
    <property type="match status" value="1"/>
</dbReference>
<keyword evidence="5 12" id="KW-1133">Transmembrane helix</keyword>
<dbReference type="InterPro" id="IPR000276">
    <property type="entry name" value="GPCR_Rhodpsn"/>
</dbReference>
<feature type="transmembrane region" description="Helical" evidence="12">
    <location>
        <begin position="197"/>
        <end position="221"/>
    </location>
</feature>
<dbReference type="Proteomes" id="UP000694392">
    <property type="component" value="Unplaced"/>
</dbReference>
<evidence type="ECO:0000256" key="4">
    <source>
        <dbReference type="ARBA" id="ARBA00022692"/>
    </source>
</evidence>
<feature type="transmembrane region" description="Helical" evidence="12">
    <location>
        <begin position="62"/>
        <end position="82"/>
    </location>
</feature>
<keyword evidence="9" id="KW-0325">Glycoprotein</keyword>
<organism evidence="14 15">
    <name type="scientific">Sphenodon punctatus</name>
    <name type="common">Tuatara</name>
    <name type="synonym">Hatteria punctata</name>
    <dbReference type="NCBI Taxonomy" id="8508"/>
    <lineage>
        <taxon>Eukaryota</taxon>
        <taxon>Metazoa</taxon>
        <taxon>Chordata</taxon>
        <taxon>Craniata</taxon>
        <taxon>Vertebrata</taxon>
        <taxon>Euteleostomi</taxon>
        <taxon>Lepidosauria</taxon>
        <taxon>Sphenodontia</taxon>
        <taxon>Sphenodontidae</taxon>
        <taxon>Sphenodon</taxon>
    </lineage>
</organism>
<keyword evidence="3 12" id="KW-1003">Cell membrane</keyword>
<dbReference type="GeneTree" id="ENSGT01150000286945"/>
<feature type="transmembrane region" description="Helical" evidence="12">
    <location>
        <begin position="25"/>
        <end position="50"/>
    </location>
</feature>
<sequence length="316" mass="36012">MQVQNKSHVFEFILLGFTDRPELEIFLFLLFFLVYLLTLAGNFGMIFLIFTDSLLQSPMYFFLSHLSFIDICYSSIITPRMLRDLLADSKAIPYTMCALQMWFFTLFATTECYLLAAMAYDRFVAVCNPLLYPVTMSRKVRLQLVAGCYLSGLVNAFVHVIGTFRLSFCGPNEINSFFCDITPLLRLSCTDNYVSKVILFVLSTFVVLLNAVIVLISYAYIISTILRMRSSTGRHKTFSTCTSHLTAIALYYGSLTFMYVQPGGIDAVEQDKMVSVFYTIVIPMLNPMIYSLRNKEVKDALKYKRTLPQISQACLS</sequence>
<keyword evidence="12" id="KW-0552">Olfaction</keyword>
<feature type="transmembrane region" description="Helical" evidence="12">
    <location>
        <begin position="102"/>
        <end position="120"/>
    </location>
</feature>
<dbReference type="Ensembl" id="ENSSPUT00000024674.1">
    <property type="protein sequence ID" value="ENSSPUP00000023138.1"/>
    <property type="gene ID" value="ENSSPUG00000017762.1"/>
</dbReference>
<feature type="transmembrane region" description="Helical" evidence="12">
    <location>
        <begin position="242"/>
        <end position="261"/>
    </location>
</feature>
<keyword evidence="10 11" id="KW-0807">Transducer</keyword>
<dbReference type="OMA" id="QMWFFTL"/>
<dbReference type="Pfam" id="PF13853">
    <property type="entry name" value="7tm_4"/>
    <property type="match status" value="1"/>
</dbReference>
<evidence type="ECO:0000256" key="11">
    <source>
        <dbReference type="RuleBase" id="RU000688"/>
    </source>
</evidence>
<evidence type="ECO:0000256" key="9">
    <source>
        <dbReference type="ARBA" id="ARBA00023180"/>
    </source>
</evidence>
<keyword evidence="7 12" id="KW-0472">Membrane</keyword>
<accession>A0A8D0LBN9</accession>
<evidence type="ECO:0000256" key="6">
    <source>
        <dbReference type="ARBA" id="ARBA00023040"/>
    </source>
</evidence>
<feature type="domain" description="G-protein coupled receptors family 1 profile" evidence="13">
    <location>
        <begin position="41"/>
        <end position="290"/>
    </location>
</feature>
<evidence type="ECO:0000256" key="7">
    <source>
        <dbReference type="ARBA" id="ARBA00023136"/>
    </source>
</evidence>
<evidence type="ECO:0000259" key="13">
    <source>
        <dbReference type="PROSITE" id="PS50262"/>
    </source>
</evidence>
<dbReference type="GO" id="GO:0004930">
    <property type="term" value="F:G protein-coupled receptor activity"/>
    <property type="evidence" value="ECO:0007669"/>
    <property type="project" value="UniProtKB-KW"/>
</dbReference>
<dbReference type="PANTHER" id="PTHR48018">
    <property type="entry name" value="OLFACTORY RECEPTOR"/>
    <property type="match status" value="1"/>
</dbReference>
<evidence type="ECO:0000256" key="5">
    <source>
        <dbReference type="ARBA" id="ARBA00022989"/>
    </source>
</evidence>
<keyword evidence="8 11" id="KW-0675">Receptor</keyword>
<dbReference type="Gene3D" id="1.20.1070.10">
    <property type="entry name" value="Rhodopsin 7-helix transmembrane proteins"/>
    <property type="match status" value="1"/>
</dbReference>
<dbReference type="PROSITE" id="PS50262">
    <property type="entry name" value="G_PROTEIN_RECEP_F1_2"/>
    <property type="match status" value="1"/>
</dbReference>
<dbReference type="GO" id="GO:0005886">
    <property type="term" value="C:plasma membrane"/>
    <property type="evidence" value="ECO:0007669"/>
    <property type="project" value="UniProtKB-SubCell"/>
</dbReference>
<keyword evidence="4 11" id="KW-0812">Transmembrane</keyword>
<evidence type="ECO:0000313" key="14">
    <source>
        <dbReference type="Ensembl" id="ENSSPUP00000023138.1"/>
    </source>
</evidence>
<evidence type="ECO:0000256" key="8">
    <source>
        <dbReference type="ARBA" id="ARBA00023170"/>
    </source>
</evidence>
<keyword evidence="12" id="KW-0716">Sensory transduction</keyword>
<proteinExistence type="inferred from homology"/>
<reference evidence="14" key="2">
    <citation type="submission" date="2025-09" db="UniProtKB">
        <authorList>
            <consortium name="Ensembl"/>
        </authorList>
    </citation>
    <scope>IDENTIFICATION</scope>
</reference>
<dbReference type="PRINTS" id="PR00245">
    <property type="entry name" value="OLFACTORYR"/>
</dbReference>
<feature type="transmembrane region" description="Helical" evidence="12">
    <location>
        <begin position="140"/>
        <end position="161"/>
    </location>
</feature>
<dbReference type="PRINTS" id="PR00237">
    <property type="entry name" value="GPCRRHODOPSN"/>
</dbReference>
<dbReference type="GO" id="GO:0004984">
    <property type="term" value="F:olfactory receptor activity"/>
    <property type="evidence" value="ECO:0007669"/>
    <property type="project" value="InterPro"/>
</dbReference>
<dbReference type="CDD" id="cd15230">
    <property type="entry name" value="7tmA_OR5-like"/>
    <property type="match status" value="1"/>
</dbReference>
<comment type="similarity">
    <text evidence="2 11">Belongs to the G-protein coupled receptor 1 family.</text>
</comment>
<protein>
    <recommendedName>
        <fullName evidence="12">Olfactory receptor</fullName>
    </recommendedName>
</protein>
<keyword evidence="6 11" id="KW-0297">G-protein coupled receptor</keyword>
<comment type="subcellular location">
    <subcellularLocation>
        <location evidence="1 12">Cell membrane</location>
        <topology evidence="1 12">Multi-pass membrane protein</topology>
    </subcellularLocation>
</comment>
<dbReference type="AlphaFoldDB" id="A0A8D0LBN9"/>
<dbReference type="InterPro" id="IPR017452">
    <property type="entry name" value="GPCR_Rhodpsn_7TM"/>
</dbReference>
<evidence type="ECO:0000256" key="10">
    <source>
        <dbReference type="ARBA" id="ARBA00023224"/>
    </source>
</evidence>
<evidence type="ECO:0000313" key="15">
    <source>
        <dbReference type="Proteomes" id="UP000694392"/>
    </source>
</evidence>
<evidence type="ECO:0000256" key="2">
    <source>
        <dbReference type="ARBA" id="ARBA00010663"/>
    </source>
</evidence>
<name>A0A8D0LBN9_SPHPU</name>
<reference evidence="14" key="1">
    <citation type="submission" date="2025-08" db="UniProtKB">
        <authorList>
            <consortium name="Ensembl"/>
        </authorList>
    </citation>
    <scope>IDENTIFICATION</scope>
</reference>
<dbReference type="FunFam" id="1.10.1220.70:FF:000001">
    <property type="entry name" value="Olfactory receptor"/>
    <property type="match status" value="1"/>
</dbReference>